<accession>A0A5J5I006</accession>
<gene>
    <name evidence="2" type="ORF">F4U95_14425</name>
    <name evidence="1" type="ORF">F4U96_13295</name>
</gene>
<dbReference type="Proteomes" id="UP000326364">
    <property type="component" value="Unassembled WGS sequence"/>
</dbReference>
<dbReference type="EMBL" id="VYQB01000009">
    <property type="protein sequence ID" value="KAA9015840.1"/>
    <property type="molecule type" value="Genomic_DNA"/>
</dbReference>
<reference evidence="3 4" key="1">
    <citation type="submission" date="2019-09" db="EMBL/GenBank/DDBJ databases">
        <authorList>
            <person name="Feng G."/>
        </authorList>
    </citation>
    <scope>NUCLEOTIDE SEQUENCE [LARGE SCALE GENOMIC DNA]</scope>
    <source>
        <strain evidence="2 3">KACC 19283</strain>
        <strain evidence="1 4">KACC 19284</strain>
    </source>
</reference>
<dbReference type="RefSeq" id="WP_150426172.1">
    <property type="nucleotide sequence ID" value="NZ_VYQA01000010.1"/>
</dbReference>
<organism evidence="2 3">
    <name type="scientific">Sphingobium limneticum</name>
    <dbReference type="NCBI Taxonomy" id="1007511"/>
    <lineage>
        <taxon>Bacteria</taxon>
        <taxon>Pseudomonadati</taxon>
        <taxon>Pseudomonadota</taxon>
        <taxon>Alphaproteobacteria</taxon>
        <taxon>Sphingomonadales</taxon>
        <taxon>Sphingomonadaceae</taxon>
        <taxon>Sphingobium</taxon>
    </lineage>
</organism>
<evidence type="ECO:0000313" key="3">
    <source>
        <dbReference type="Proteomes" id="UP000325933"/>
    </source>
</evidence>
<sequence>MLSLTIALLLSGTPTAINQTLPLRHYFATQTATHDCHYGDQVHTVKLIDDDILSSYATILARAKEPSFLTPRSDGATILRFIWLRSFHAPIIVRLTMPNQSKGRVEMIRFSGLGGYDYGQVKDRKSRAVDQGEVISLLADADPALLEPATPSCGPPGTDGARWLIERSDASGHHFAERWSPDDGIVRATGIALIRLAGLEGEEIY</sequence>
<dbReference type="AlphaFoldDB" id="A0A5J5I006"/>
<comment type="caution">
    <text evidence="2">The sequence shown here is derived from an EMBL/GenBank/DDBJ whole genome shotgun (WGS) entry which is preliminary data.</text>
</comment>
<evidence type="ECO:0000313" key="2">
    <source>
        <dbReference type="EMBL" id="KAA9028253.1"/>
    </source>
</evidence>
<protein>
    <submittedName>
        <fullName evidence="2">Uncharacterized protein</fullName>
    </submittedName>
</protein>
<keyword evidence="4" id="KW-1185">Reference proteome</keyword>
<name>A0A5J5I006_9SPHN</name>
<evidence type="ECO:0000313" key="4">
    <source>
        <dbReference type="Proteomes" id="UP000326364"/>
    </source>
</evidence>
<dbReference type="Proteomes" id="UP000325933">
    <property type="component" value="Unassembled WGS sequence"/>
</dbReference>
<proteinExistence type="predicted"/>
<dbReference type="EMBL" id="VYQA01000010">
    <property type="protein sequence ID" value="KAA9028253.1"/>
    <property type="molecule type" value="Genomic_DNA"/>
</dbReference>
<evidence type="ECO:0000313" key="1">
    <source>
        <dbReference type="EMBL" id="KAA9015840.1"/>
    </source>
</evidence>